<organism evidence="1 2">
    <name type="scientific">Meyerozyma guilliermondii (strain ATCC 6260 / CBS 566 / DSM 6381 / JCM 1539 / NBRC 10279 / NRRL Y-324)</name>
    <name type="common">Yeast</name>
    <name type="synonym">Candida guilliermondii</name>
    <dbReference type="NCBI Taxonomy" id="294746"/>
    <lineage>
        <taxon>Eukaryota</taxon>
        <taxon>Fungi</taxon>
        <taxon>Dikarya</taxon>
        <taxon>Ascomycota</taxon>
        <taxon>Saccharomycotina</taxon>
        <taxon>Pichiomycetes</taxon>
        <taxon>Debaryomycetaceae</taxon>
        <taxon>Meyerozyma</taxon>
    </lineage>
</organism>
<dbReference type="OrthoDB" id="10385331at2759"/>
<dbReference type="KEGG" id="pgu:PGUG_05627"/>
<dbReference type="RefSeq" id="XP_001482607.2">
    <property type="nucleotide sequence ID" value="XM_001482557.1"/>
</dbReference>
<sequence>MENLSKTYYAMSNSDLYTITDAGSVPTMESFVTGEVTKSHTSSEYSTMESNHNFSGEKKQFSKLGVSQEPIGEPLIDLGIIDKEVQRYQEALNQQLQYDGNSRNISISETQIEWYTFLDTYKRKTSKSIDEGVSRFPKSSRDLIDKYHQPSLWKNIIDSMKQFPSRYLRFMSKS</sequence>
<keyword evidence="2" id="KW-1185">Reference proteome</keyword>
<proteinExistence type="predicted"/>
<protein>
    <submittedName>
        <fullName evidence="1">Uncharacterized protein</fullName>
    </submittedName>
</protein>
<dbReference type="AlphaFoldDB" id="A5DQS6"/>
<dbReference type="GeneID" id="5124390"/>
<name>A5DQS6_PICGU</name>
<dbReference type="VEuPathDB" id="FungiDB:PGUG_05627"/>
<evidence type="ECO:0000313" key="1">
    <source>
        <dbReference type="EMBL" id="EDK41529.2"/>
    </source>
</evidence>
<dbReference type="EMBL" id="CH408161">
    <property type="protein sequence ID" value="EDK41529.2"/>
    <property type="molecule type" value="Genomic_DNA"/>
</dbReference>
<gene>
    <name evidence="1" type="ORF">PGUG_05627</name>
</gene>
<reference evidence="1 2" key="1">
    <citation type="journal article" date="2009" name="Nature">
        <title>Evolution of pathogenicity and sexual reproduction in eight Candida genomes.</title>
        <authorList>
            <person name="Butler G."/>
            <person name="Rasmussen M.D."/>
            <person name="Lin M.F."/>
            <person name="Santos M.A."/>
            <person name="Sakthikumar S."/>
            <person name="Munro C.A."/>
            <person name="Rheinbay E."/>
            <person name="Grabherr M."/>
            <person name="Forche A."/>
            <person name="Reedy J.L."/>
            <person name="Agrafioti I."/>
            <person name="Arnaud M.B."/>
            <person name="Bates S."/>
            <person name="Brown A.J."/>
            <person name="Brunke S."/>
            <person name="Costanzo M.C."/>
            <person name="Fitzpatrick D.A."/>
            <person name="de Groot P.W."/>
            <person name="Harris D."/>
            <person name="Hoyer L.L."/>
            <person name="Hube B."/>
            <person name="Klis F.M."/>
            <person name="Kodira C."/>
            <person name="Lennard N."/>
            <person name="Logue M.E."/>
            <person name="Martin R."/>
            <person name="Neiman A.M."/>
            <person name="Nikolaou E."/>
            <person name="Quail M.A."/>
            <person name="Quinn J."/>
            <person name="Santos M.C."/>
            <person name="Schmitzberger F.F."/>
            <person name="Sherlock G."/>
            <person name="Shah P."/>
            <person name="Silverstein K.A."/>
            <person name="Skrzypek M.S."/>
            <person name="Soll D."/>
            <person name="Staggs R."/>
            <person name="Stansfield I."/>
            <person name="Stumpf M.P."/>
            <person name="Sudbery P.E."/>
            <person name="Srikantha T."/>
            <person name="Zeng Q."/>
            <person name="Berman J."/>
            <person name="Berriman M."/>
            <person name="Heitman J."/>
            <person name="Gow N.A."/>
            <person name="Lorenz M.C."/>
            <person name="Birren B.W."/>
            <person name="Kellis M."/>
            <person name="Cuomo C.A."/>
        </authorList>
    </citation>
    <scope>NUCLEOTIDE SEQUENCE [LARGE SCALE GENOMIC DNA]</scope>
    <source>
        <strain evidence="2">ATCC 6260 / CBS 566 / DSM 6381 / JCM 1539 / NBRC 10279 / NRRL Y-324</strain>
    </source>
</reference>
<accession>A5DQS6</accession>
<dbReference type="InParanoid" id="A5DQS6"/>
<evidence type="ECO:0000313" key="2">
    <source>
        <dbReference type="Proteomes" id="UP000001997"/>
    </source>
</evidence>
<dbReference type="HOGENOM" id="CLU_1540632_0_0_1"/>
<dbReference type="Proteomes" id="UP000001997">
    <property type="component" value="Unassembled WGS sequence"/>
</dbReference>